<feature type="region of interest" description="Disordered" evidence="1">
    <location>
        <begin position="249"/>
        <end position="334"/>
    </location>
</feature>
<dbReference type="Proteomes" id="UP001266305">
    <property type="component" value="Unassembled WGS sequence"/>
</dbReference>
<feature type="region of interest" description="Disordered" evidence="1">
    <location>
        <begin position="34"/>
        <end position="87"/>
    </location>
</feature>
<protein>
    <submittedName>
        <fullName evidence="2">Uncharacterized protein</fullName>
    </submittedName>
</protein>
<keyword evidence="3" id="KW-1185">Reference proteome</keyword>
<feature type="compositionally biased region" description="Low complexity" evidence="1">
    <location>
        <begin position="288"/>
        <end position="315"/>
    </location>
</feature>
<name>A0ABQ9U1F4_SAGOE</name>
<gene>
    <name evidence="2" type="ORF">P7K49_030182</name>
</gene>
<evidence type="ECO:0000313" key="2">
    <source>
        <dbReference type="EMBL" id="KAK2090898.1"/>
    </source>
</evidence>
<accession>A0ABQ9U1F4</accession>
<evidence type="ECO:0000313" key="3">
    <source>
        <dbReference type="Proteomes" id="UP001266305"/>
    </source>
</evidence>
<feature type="compositionally biased region" description="Basic and acidic residues" evidence="1">
    <location>
        <begin position="78"/>
        <end position="87"/>
    </location>
</feature>
<organism evidence="2 3">
    <name type="scientific">Saguinus oedipus</name>
    <name type="common">Cotton-top tamarin</name>
    <name type="synonym">Oedipomidas oedipus</name>
    <dbReference type="NCBI Taxonomy" id="9490"/>
    <lineage>
        <taxon>Eukaryota</taxon>
        <taxon>Metazoa</taxon>
        <taxon>Chordata</taxon>
        <taxon>Craniata</taxon>
        <taxon>Vertebrata</taxon>
        <taxon>Euteleostomi</taxon>
        <taxon>Mammalia</taxon>
        <taxon>Eutheria</taxon>
        <taxon>Euarchontoglires</taxon>
        <taxon>Primates</taxon>
        <taxon>Haplorrhini</taxon>
        <taxon>Platyrrhini</taxon>
        <taxon>Cebidae</taxon>
        <taxon>Callitrichinae</taxon>
        <taxon>Saguinus</taxon>
    </lineage>
</organism>
<reference evidence="2 3" key="1">
    <citation type="submission" date="2023-05" db="EMBL/GenBank/DDBJ databases">
        <title>B98-5 Cell Line De Novo Hybrid Assembly: An Optical Mapping Approach.</title>
        <authorList>
            <person name="Kananen K."/>
            <person name="Auerbach J.A."/>
            <person name="Kautto E."/>
            <person name="Blachly J.S."/>
        </authorList>
    </citation>
    <scope>NUCLEOTIDE SEQUENCE [LARGE SCALE GENOMIC DNA]</scope>
    <source>
        <strain evidence="2">B95-8</strain>
        <tissue evidence="2">Cell line</tissue>
    </source>
</reference>
<feature type="compositionally biased region" description="Low complexity" evidence="1">
    <location>
        <begin position="64"/>
        <end position="75"/>
    </location>
</feature>
<proteinExistence type="predicted"/>
<evidence type="ECO:0000256" key="1">
    <source>
        <dbReference type="SAM" id="MobiDB-lite"/>
    </source>
</evidence>
<comment type="caution">
    <text evidence="2">The sequence shown here is derived from an EMBL/GenBank/DDBJ whole genome shotgun (WGS) entry which is preliminary data.</text>
</comment>
<sequence>MLPAPGEVSPGVVDRVRVHAVPFFKTLRRLSSVSSGKENSHEVGRAPRTRARWPQAERWPRPKAAGGPARSLRASGRGRRENQTRDLEIRLRPYPEISLLRREVFNSPKTVGRGAFPLEASSGCVGAFGCAPPLLRSGLARRARGQTRTTQKSRPPLATYDYQPAFLDGLPLPAPLAFEGGETHGPARAPRLSVASPRSVIGRRRGGEGGFATSLAVGAVSECRPPPSPCPPPVALSCCRPARLHGAAAGAEEEENADVPGPARPRRGASFPHPEPQRAALAEGDGAGLRQGKAAAAATAAAGSPAALGASPAAREAAEEAARRRPVSGARGGWAAAKVEVEEVNGVVGAAGAG</sequence>
<dbReference type="EMBL" id="JASSZA010000016">
    <property type="protein sequence ID" value="KAK2090898.1"/>
    <property type="molecule type" value="Genomic_DNA"/>
</dbReference>